<protein>
    <submittedName>
        <fullName evidence="4">Speckle-type POZ protein</fullName>
    </submittedName>
</protein>
<dbReference type="Pfam" id="PF22486">
    <property type="entry name" value="MATH_2"/>
    <property type="match status" value="1"/>
</dbReference>
<dbReference type="PANTHER" id="PTHR24413">
    <property type="entry name" value="SPECKLE-TYPE POZ PROTEIN"/>
    <property type="match status" value="1"/>
</dbReference>
<dbReference type="AlphaFoldDB" id="A0A0N5BQV3"/>
<dbReference type="InterPro" id="IPR002083">
    <property type="entry name" value="MATH/TRAF_dom"/>
</dbReference>
<evidence type="ECO:0000259" key="1">
    <source>
        <dbReference type="PROSITE" id="PS50097"/>
    </source>
</evidence>
<dbReference type="Gene3D" id="2.60.210.10">
    <property type="entry name" value="Apoptosis, Tumor Necrosis Factor Receptor Associated Protein 2, Chain A"/>
    <property type="match status" value="1"/>
</dbReference>
<dbReference type="PROSITE" id="PS50144">
    <property type="entry name" value="MATH"/>
    <property type="match status" value="1"/>
</dbReference>
<dbReference type="SUPFAM" id="SSF54695">
    <property type="entry name" value="POZ domain"/>
    <property type="match status" value="1"/>
</dbReference>
<dbReference type="CDD" id="cd14733">
    <property type="entry name" value="BACK"/>
    <property type="match status" value="1"/>
</dbReference>
<dbReference type="InterPro" id="IPR011333">
    <property type="entry name" value="SKP1/BTB/POZ_sf"/>
</dbReference>
<dbReference type="SUPFAM" id="SSF49599">
    <property type="entry name" value="TRAF domain-like"/>
    <property type="match status" value="1"/>
</dbReference>
<dbReference type="STRING" id="174720.A0A0N5BQV3"/>
<organism evidence="3 4">
    <name type="scientific">Strongyloides papillosus</name>
    <name type="common">Intestinal threadworm</name>
    <dbReference type="NCBI Taxonomy" id="174720"/>
    <lineage>
        <taxon>Eukaryota</taxon>
        <taxon>Metazoa</taxon>
        <taxon>Ecdysozoa</taxon>
        <taxon>Nematoda</taxon>
        <taxon>Chromadorea</taxon>
        <taxon>Rhabditida</taxon>
        <taxon>Tylenchina</taxon>
        <taxon>Panagrolaimomorpha</taxon>
        <taxon>Strongyloidoidea</taxon>
        <taxon>Strongyloididae</taxon>
        <taxon>Strongyloides</taxon>
    </lineage>
</organism>
<dbReference type="Pfam" id="PF00651">
    <property type="entry name" value="BTB"/>
    <property type="match status" value="1"/>
</dbReference>
<dbReference type="Proteomes" id="UP000046392">
    <property type="component" value="Unplaced"/>
</dbReference>
<proteinExistence type="predicted"/>
<dbReference type="WBParaSite" id="SPAL_0000826200.1">
    <property type="protein sequence ID" value="SPAL_0000826200.1"/>
    <property type="gene ID" value="SPAL_0000826200"/>
</dbReference>
<dbReference type="PROSITE" id="PS50097">
    <property type="entry name" value="BTB"/>
    <property type="match status" value="1"/>
</dbReference>
<sequence>LLKPDKAKANYRISILNYEGEETNVWHSTGTREFDRNNENFSWGYRKFVKKDFLLDESNGLLVNGCLVIFCEAEIIDLRTENHSNLEIVDSKTENHDKPETSINISIPQSKLLSDYGNMFDSPLFYDCVIKVEDTEIQVHKEILAKRSPFFCDIFKGTLEESQTNIIEIKDFSAEVVRKMLKYIYTDEVPDIQDMANEIFEIANKYELDRLKAIAEQSMCNSLSIENVCERFALSDKYPTERLKECCEEIILKNMEYLKETEEWKKFILVRPLLLQSLLFKLSNISSTRKKSNLLTWYQGLGIVTIYCNFINIWNGQINYISLLSDL</sequence>
<dbReference type="InterPro" id="IPR000210">
    <property type="entry name" value="BTB/POZ_dom"/>
</dbReference>
<feature type="domain" description="BTB" evidence="1">
    <location>
        <begin position="126"/>
        <end position="193"/>
    </location>
</feature>
<evidence type="ECO:0000259" key="2">
    <source>
        <dbReference type="PROSITE" id="PS50144"/>
    </source>
</evidence>
<dbReference type="Gene3D" id="1.25.40.420">
    <property type="match status" value="1"/>
</dbReference>
<dbReference type="GO" id="GO:0030163">
    <property type="term" value="P:protein catabolic process"/>
    <property type="evidence" value="ECO:0007669"/>
    <property type="project" value="UniProtKB-ARBA"/>
</dbReference>
<dbReference type="SMART" id="SM00225">
    <property type="entry name" value="BTB"/>
    <property type="match status" value="1"/>
</dbReference>
<dbReference type="InterPro" id="IPR008974">
    <property type="entry name" value="TRAF-like"/>
</dbReference>
<name>A0A0N5BQV3_STREA</name>
<evidence type="ECO:0000313" key="4">
    <source>
        <dbReference type="WBParaSite" id="SPAL_0000826200.1"/>
    </source>
</evidence>
<accession>A0A0N5BQV3</accession>
<keyword evidence="3" id="KW-1185">Reference proteome</keyword>
<dbReference type="Gene3D" id="3.30.710.10">
    <property type="entry name" value="Potassium Channel Kv1.1, Chain A"/>
    <property type="match status" value="1"/>
</dbReference>
<evidence type="ECO:0000313" key="3">
    <source>
        <dbReference type="Proteomes" id="UP000046392"/>
    </source>
</evidence>
<feature type="domain" description="MATH" evidence="2">
    <location>
        <begin position="1"/>
        <end position="73"/>
    </location>
</feature>
<reference evidence="4" key="1">
    <citation type="submission" date="2017-02" db="UniProtKB">
        <authorList>
            <consortium name="WormBaseParasite"/>
        </authorList>
    </citation>
    <scope>IDENTIFICATION</scope>
</reference>